<dbReference type="AlphaFoldDB" id="A0A7S8IXI3"/>
<dbReference type="Gene3D" id="3.40.470.10">
    <property type="entry name" value="Uracil-DNA glycosylase-like domain"/>
    <property type="match status" value="1"/>
</dbReference>
<dbReference type="EMBL" id="CP047423">
    <property type="protein sequence ID" value="QPD02298.1"/>
    <property type="molecule type" value="Genomic_DNA"/>
</dbReference>
<name>A0A7S8IXI3_9BACT</name>
<dbReference type="InterPro" id="IPR036895">
    <property type="entry name" value="Uracil-DNA_glycosylase-like_sf"/>
</dbReference>
<evidence type="ECO:0000313" key="2">
    <source>
        <dbReference type="Proteomes" id="UP000593737"/>
    </source>
</evidence>
<dbReference type="KEGG" id="nkf:Nkreftii_000072"/>
<proteinExistence type="predicted"/>
<protein>
    <submittedName>
        <fullName evidence="1">Uracil-DNA glycosylase</fullName>
    </submittedName>
</protein>
<dbReference type="Proteomes" id="UP000593737">
    <property type="component" value="Chromosome"/>
</dbReference>
<accession>A0A7S8IXI3</accession>
<dbReference type="SUPFAM" id="SSF52141">
    <property type="entry name" value="Uracil-DNA glycosylase-like"/>
    <property type="match status" value="1"/>
</dbReference>
<dbReference type="CDD" id="cd10034">
    <property type="entry name" value="UDG_BdiUng_like"/>
    <property type="match status" value="1"/>
</dbReference>
<sequence>MTHSFDPGYGEEPFKGLCERYPDESVYPPGQFRLEWGPIFHRGRLDGSARVLVVGMDPAQHETIVRRILVGEAGRRAQGFLAKLGITRSYVFINAYLYSVYGSVKVKTRKNPALIEYRNQWLEALLVGHQIEAVLALGLAADEAWQFWRATPTGQSVSVAYAAVTHPTQPESSSKGDKAKRAAATKKMLQNWNGALQALSPNVSHPDEPTPLVLYGESWADGDRVGIPEFDYPAGLPAWMHEQDGWAKRAGADDLAKRRNITINVPKGIVT</sequence>
<reference evidence="1 2" key="1">
    <citation type="journal article" date="2020" name="ISME J.">
        <title>Enrichment and physiological characterization of a novel comammox Nitrospira indicates ammonium inhibition of complete nitrification.</title>
        <authorList>
            <person name="Sakoula D."/>
            <person name="Koch H."/>
            <person name="Frank J."/>
            <person name="Jetten M.S.M."/>
            <person name="van Kessel M.A.H.J."/>
            <person name="Lucker S."/>
        </authorList>
    </citation>
    <scope>NUCLEOTIDE SEQUENCE [LARGE SCALE GENOMIC DNA]</scope>
    <source>
        <strain evidence="1">Comreactor17</strain>
    </source>
</reference>
<organism evidence="1 2">
    <name type="scientific">Candidatus Nitrospira kreftii</name>
    <dbReference type="NCBI Taxonomy" id="2652173"/>
    <lineage>
        <taxon>Bacteria</taxon>
        <taxon>Pseudomonadati</taxon>
        <taxon>Nitrospirota</taxon>
        <taxon>Nitrospiria</taxon>
        <taxon>Nitrospirales</taxon>
        <taxon>Nitrospiraceae</taxon>
        <taxon>Nitrospira</taxon>
    </lineage>
</organism>
<evidence type="ECO:0000313" key="1">
    <source>
        <dbReference type="EMBL" id="QPD02298.1"/>
    </source>
</evidence>
<gene>
    <name evidence="1" type="ORF">Nkreftii_000072</name>
</gene>